<accession>A0ABV0EBH1</accession>
<dbReference type="Gene3D" id="3.40.50.300">
    <property type="entry name" value="P-loop containing nucleotide triphosphate hydrolases"/>
    <property type="match status" value="1"/>
</dbReference>
<dbReference type="Proteomes" id="UP001462961">
    <property type="component" value="Unassembled WGS sequence"/>
</dbReference>
<sequence length="102" mass="11367">MSRTDGVDPRAVNKKSSAELGYLPVDKQGADALFQIISQRYEHGPTIISSNRAFKHWAEIFNHDSTLTSALVDRLLHHAETVVIEGKSYRMKDQDGTDPATL</sequence>
<dbReference type="EMBL" id="JAYLVJ010000094">
    <property type="protein sequence ID" value="MEO1759896.1"/>
    <property type="molecule type" value="Genomic_DNA"/>
</dbReference>
<evidence type="ECO:0000313" key="2">
    <source>
        <dbReference type="EMBL" id="MEO1759896.1"/>
    </source>
</evidence>
<evidence type="ECO:0000313" key="3">
    <source>
        <dbReference type="Proteomes" id="UP001462961"/>
    </source>
</evidence>
<keyword evidence="2" id="KW-0067">ATP-binding</keyword>
<reference evidence="2 3" key="1">
    <citation type="submission" date="2024-01" db="EMBL/GenBank/DDBJ databases">
        <title>The diversity of rhizobia nodulating Mimosa spp. in eleven states of Brazil covering several biomes is determined by host plant, location, and edaphic factors.</title>
        <authorList>
            <person name="Rouws L."/>
            <person name="Barauna A."/>
            <person name="Beukes C."/>
            <person name="De Faria S.M."/>
            <person name="Gross E."/>
            <person name="Dos Reis Junior F.B."/>
            <person name="Simon M."/>
            <person name="Maluk M."/>
            <person name="Odee D.W."/>
            <person name="Kenicer G."/>
            <person name="Young J.P.W."/>
            <person name="Reis V.M."/>
            <person name="Zilli J."/>
            <person name="James E.K."/>
        </authorList>
    </citation>
    <scope>NUCLEOTIDE SEQUENCE [LARGE SCALE GENOMIC DNA]</scope>
    <source>
        <strain evidence="2 3">JHI1651</strain>
    </source>
</reference>
<gene>
    <name evidence="2" type="ORF">VOI32_39285</name>
</gene>
<dbReference type="InterPro" id="IPR002611">
    <property type="entry name" value="IstB_ATP-bd"/>
</dbReference>
<protein>
    <submittedName>
        <fullName evidence="2">ATP-binding protein</fullName>
    </submittedName>
</protein>
<comment type="caution">
    <text evidence="2">The sequence shown here is derived from an EMBL/GenBank/DDBJ whole genome shotgun (WGS) entry which is preliminary data.</text>
</comment>
<organism evidence="2 3">
    <name type="scientific">Paraburkholderia caribensis</name>
    <dbReference type="NCBI Taxonomy" id="75105"/>
    <lineage>
        <taxon>Bacteria</taxon>
        <taxon>Pseudomonadati</taxon>
        <taxon>Pseudomonadota</taxon>
        <taxon>Betaproteobacteria</taxon>
        <taxon>Burkholderiales</taxon>
        <taxon>Burkholderiaceae</taxon>
        <taxon>Paraburkholderia</taxon>
    </lineage>
</organism>
<dbReference type="InterPro" id="IPR027417">
    <property type="entry name" value="P-loop_NTPase"/>
</dbReference>
<dbReference type="RefSeq" id="WP_107203968.1">
    <property type="nucleotide sequence ID" value="NZ_JAKUCO010000101.1"/>
</dbReference>
<dbReference type="GO" id="GO:0005524">
    <property type="term" value="F:ATP binding"/>
    <property type="evidence" value="ECO:0007669"/>
    <property type="project" value="UniProtKB-KW"/>
</dbReference>
<proteinExistence type="predicted"/>
<keyword evidence="3" id="KW-1185">Reference proteome</keyword>
<name>A0ABV0EBH1_9BURK</name>
<feature type="domain" description="IstB-like ATP-binding" evidence="1">
    <location>
        <begin position="19"/>
        <end position="94"/>
    </location>
</feature>
<dbReference type="Pfam" id="PF01695">
    <property type="entry name" value="IstB_IS21"/>
    <property type="match status" value="1"/>
</dbReference>
<evidence type="ECO:0000259" key="1">
    <source>
        <dbReference type="Pfam" id="PF01695"/>
    </source>
</evidence>
<keyword evidence="2" id="KW-0547">Nucleotide-binding</keyword>